<dbReference type="Proteomes" id="UP001272137">
    <property type="component" value="Unassembled WGS sequence"/>
</dbReference>
<proteinExistence type="predicted"/>
<name>A0AAW9CPV4_BURTH</name>
<protein>
    <submittedName>
        <fullName evidence="1">Uncharacterized protein</fullName>
    </submittedName>
</protein>
<dbReference type="EMBL" id="QXCT01000001">
    <property type="protein sequence ID" value="MDW9252442.1"/>
    <property type="molecule type" value="Genomic_DNA"/>
</dbReference>
<sequence>MSRSNRRVGKIDRIRDDYPNMLISGQRFHINESGIGSSGCYSD</sequence>
<evidence type="ECO:0000313" key="1">
    <source>
        <dbReference type="EMBL" id="MDW9252442.1"/>
    </source>
</evidence>
<comment type="caution">
    <text evidence="1">The sequence shown here is derived from an EMBL/GenBank/DDBJ whole genome shotgun (WGS) entry which is preliminary data.</text>
</comment>
<evidence type="ECO:0000313" key="2">
    <source>
        <dbReference type="Proteomes" id="UP001272137"/>
    </source>
</evidence>
<dbReference type="AlphaFoldDB" id="A0AAW9CPV4"/>
<accession>A0AAW9CPV4</accession>
<organism evidence="1 2">
    <name type="scientific">Burkholderia thailandensis</name>
    <dbReference type="NCBI Taxonomy" id="57975"/>
    <lineage>
        <taxon>Bacteria</taxon>
        <taxon>Pseudomonadati</taxon>
        <taxon>Pseudomonadota</taxon>
        <taxon>Betaproteobacteria</taxon>
        <taxon>Burkholderiales</taxon>
        <taxon>Burkholderiaceae</taxon>
        <taxon>Burkholderia</taxon>
        <taxon>pseudomallei group</taxon>
    </lineage>
</organism>
<reference evidence="1" key="1">
    <citation type="submission" date="2018-08" db="EMBL/GenBank/DDBJ databases">
        <title>Identification of Burkholderia cepacia strains that express a Burkholderia pseudomallei-like capsular polysaccharide.</title>
        <authorList>
            <person name="Burtnick M.N."/>
            <person name="Vongsouvath M."/>
            <person name="Newton P."/>
            <person name="Wuthiekanun V."/>
            <person name="Limmathurotsakul D."/>
            <person name="Brett P.J."/>
            <person name="Chantratita N."/>
            <person name="Dance D.A."/>
        </authorList>
    </citation>
    <scope>NUCLEOTIDE SEQUENCE</scope>
    <source>
        <strain evidence="1">SBXCC001</strain>
    </source>
</reference>
<gene>
    <name evidence="1" type="ORF">C7S16_6580</name>
</gene>